<sequence length="60" mass="6407">MVQYTAISLKNDSFPCRNEPNLQLSISKPAKNSLTDSLCYNPVSAVSVSFANALLEGDSG</sequence>
<dbReference type="Proteomes" id="UP000298073">
    <property type="component" value="Unassembled WGS sequence"/>
</dbReference>
<dbReference type="EMBL" id="SPPV01000004">
    <property type="protein sequence ID" value="TFU51837.1"/>
    <property type="molecule type" value="Genomic_DNA"/>
</dbReference>
<protein>
    <submittedName>
        <fullName evidence="1">Uncharacterized protein</fullName>
    </submittedName>
</protein>
<accession>A0A7K3MGC2</accession>
<proteinExistence type="predicted"/>
<evidence type="ECO:0000313" key="2">
    <source>
        <dbReference type="Proteomes" id="UP000298073"/>
    </source>
</evidence>
<evidence type="ECO:0000313" key="1">
    <source>
        <dbReference type="EMBL" id="TFU51837.1"/>
    </source>
</evidence>
<name>A0A7K3MGC2_9BACE</name>
<organism evidence="1 2">
    <name type="scientific">Bacteroides acidifaciens</name>
    <dbReference type="NCBI Taxonomy" id="85831"/>
    <lineage>
        <taxon>Bacteria</taxon>
        <taxon>Pseudomonadati</taxon>
        <taxon>Bacteroidota</taxon>
        <taxon>Bacteroidia</taxon>
        <taxon>Bacteroidales</taxon>
        <taxon>Bacteroidaceae</taxon>
        <taxon>Bacteroides</taxon>
    </lineage>
</organism>
<reference evidence="1 2" key="1">
    <citation type="submission" date="2019-03" db="EMBL/GenBank/DDBJ databases">
        <title>Diversity of the mouse oral microbiome.</title>
        <authorList>
            <person name="Joseph S."/>
            <person name="Aduse-Opoku J."/>
            <person name="Curtis M."/>
            <person name="Wade W."/>
            <person name="Hashim A."/>
        </authorList>
    </citation>
    <scope>NUCLEOTIDE SEQUENCE [LARGE SCALE GENOMIC DNA]</scope>
    <source>
        <strain evidence="1 2">P2318</strain>
    </source>
</reference>
<dbReference type="AlphaFoldDB" id="A0A7K3MGC2"/>
<gene>
    <name evidence="1" type="ORF">E4T97_03150</name>
</gene>
<comment type="caution">
    <text evidence="1">The sequence shown here is derived from an EMBL/GenBank/DDBJ whole genome shotgun (WGS) entry which is preliminary data.</text>
</comment>